<geneLocation type="plasmid" evidence="2 3">
    <name>unnamed2</name>
</geneLocation>
<evidence type="ECO:0000313" key="3">
    <source>
        <dbReference type="Proteomes" id="UP000424673"/>
    </source>
</evidence>
<dbReference type="EMBL" id="CP044330">
    <property type="protein sequence ID" value="QGM95990.1"/>
    <property type="molecule type" value="Genomic_DNA"/>
</dbReference>
<name>A0ABX6ENS6_9HYPH</name>
<feature type="chain" id="PRO_5046916347" evidence="1">
    <location>
        <begin position="21"/>
        <end position="70"/>
    </location>
</feature>
<evidence type="ECO:0000256" key="1">
    <source>
        <dbReference type="SAM" id="SignalP"/>
    </source>
</evidence>
<protein>
    <submittedName>
        <fullName evidence="2">Uncharacterized protein</fullName>
    </submittedName>
</protein>
<proteinExistence type="predicted"/>
<keyword evidence="1" id="KW-0732">Signal</keyword>
<dbReference type="Proteomes" id="UP000424673">
    <property type="component" value="Plasmid unnamed2"/>
</dbReference>
<feature type="signal peptide" evidence="1">
    <location>
        <begin position="1"/>
        <end position="20"/>
    </location>
</feature>
<dbReference type="RefSeq" id="WP_154454066.1">
    <property type="nucleotide sequence ID" value="NZ_CP044330.1"/>
</dbReference>
<organism evidence="2 3">
    <name type="scientific">Methylocystis rosea</name>
    <dbReference type="NCBI Taxonomy" id="173366"/>
    <lineage>
        <taxon>Bacteria</taxon>
        <taxon>Pseudomonadati</taxon>
        <taxon>Pseudomonadota</taxon>
        <taxon>Alphaproteobacteria</taxon>
        <taxon>Hyphomicrobiales</taxon>
        <taxon>Methylocystaceae</taxon>
        <taxon>Methylocystis</taxon>
    </lineage>
</organism>
<evidence type="ECO:0000313" key="2">
    <source>
        <dbReference type="EMBL" id="QGM95990.1"/>
    </source>
</evidence>
<keyword evidence="2" id="KW-0614">Plasmid</keyword>
<reference evidence="2 3" key="1">
    <citation type="journal article" date="2021" name="AMB Express">
        <title>Isolation and characterisation of Methylocystis spp. for poly-3-hydroxybutyrate production using waste methane feedstocks.</title>
        <authorList>
            <person name="Rumah B.L."/>
            <person name="Stead C.E."/>
            <person name="Claxton Stevens B.H."/>
            <person name="Minton N.P."/>
            <person name="Grosse-Honebrink A."/>
            <person name="Zhang Y."/>
        </authorList>
    </citation>
    <scope>NUCLEOTIDE SEQUENCE [LARGE SCALE GENOMIC DNA]</scope>
    <source>
        <strain evidence="2 3">BRCS1</strain>
    </source>
</reference>
<keyword evidence="3" id="KW-1185">Reference proteome</keyword>
<gene>
    <name evidence="2" type="ORF">F7D13_18110</name>
</gene>
<sequence length="70" mass="8041">MLRLPIALAAMLSLSVPAMAQGMDEHDPQIHGMVPGGHGRHMHRDWSTPGQHRHNVCWHLHHGRWVWVCR</sequence>
<accession>A0ABX6ENS6</accession>